<organism evidence="1 2">
    <name type="scientific">Candidatus Iainarchaeum sp</name>
    <dbReference type="NCBI Taxonomy" id="3101447"/>
    <lineage>
        <taxon>Archaea</taxon>
        <taxon>Candidatus Iainarchaeota</taxon>
        <taxon>Candidatus Iainarchaeia</taxon>
        <taxon>Candidatus Iainarchaeales</taxon>
        <taxon>Candidatus Iainarchaeaceae</taxon>
        <taxon>Candidatus Iainarchaeum</taxon>
    </lineage>
</organism>
<gene>
    <name evidence="1" type="ORF">HON47_04925</name>
</gene>
<accession>A0A8T5GFU8</accession>
<comment type="caution">
    <text evidence="1">The sequence shown here is derived from an EMBL/GenBank/DDBJ whole genome shotgun (WGS) entry which is preliminary data.</text>
</comment>
<proteinExistence type="predicted"/>
<protein>
    <recommendedName>
        <fullName evidence="3">Lysine biosynthesis protein LysW</fullName>
    </recommendedName>
</protein>
<dbReference type="Proteomes" id="UP000722459">
    <property type="component" value="Unassembled WGS sequence"/>
</dbReference>
<evidence type="ECO:0000313" key="2">
    <source>
        <dbReference type="Proteomes" id="UP000722459"/>
    </source>
</evidence>
<reference evidence="1" key="1">
    <citation type="journal article" date="2021" name="ISME J.">
        <title>Mercury methylation by metabolically versatile and cosmopolitan marine bacteria.</title>
        <authorList>
            <person name="Lin H."/>
            <person name="Ascher D.B."/>
            <person name="Myung Y."/>
            <person name="Lamborg C.H."/>
            <person name="Hallam S.J."/>
            <person name="Gionfriddo C.M."/>
            <person name="Holt K.E."/>
            <person name="Moreau J.W."/>
        </authorList>
    </citation>
    <scope>NUCLEOTIDE SEQUENCE</scope>
    <source>
        <strain evidence="1">SI075_bin30</strain>
    </source>
</reference>
<name>A0A8T5GFU8_9ARCH</name>
<sequence>MRKTCKDCKARFEVDLDELDEGDYINCPECNLEYTLIADEGDLAKITLIESKKFEMDDEEEDLLLDDGEDYDSD</sequence>
<dbReference type="EMBL" id="JABJNZ010000062">
    <property type="protein sequence ID" value="MBT4870893.1"/>
    <property type="molecule type" value="Genomic_DNA"/>
</dbReference>
<evidence type="ECO:0000313" key="1">
    <source>
        <dbReference type="EMBL" id="MBT4870893.1"/>
    </source>
</evidence>
<dbReference type="AlphaFoldDB" id="A0A8T5GFU8"/>
<dbReference type="Gene3D" id="2.20.28.160">
    <property type="match status" value="1"/>
</dbReference>
<evidence type="ECO:0008006" key="3">
    <source>
        <dbReference type="Google" id="ProtNLM"/>
    </source>
</evidence>